<evidence type="ECO:0000313" key="3">
    <source>
        <dbReference type="EMBL" id="MEC0240265.1"/>
    </source>
</evidence>
<proteinExistence type="predicted"/>
<evidence type="ECO:0000259" key="2">
    <source>
        <dbReference type="PROSITE" id="PS51729"/>
    </source>
</evidence>
<organism evidence="3 4">
    <name type="scientific">Paenibacillus dokdonensis</name>
    <dbReference type="NCBI Taxonomy" id="2567944"/>
    <lineage>
        <taxon>Bacteria</taxon>
        <taxon>Bacillati</taxon>
        <taxon>Bacillota</taxon>
        <taxon>Bacilli</taxon>
        <taxon>Bacillales</taxon>
        <taxon>Paenibacillaceae</taxon>
        <taxon>Paenibacillus</taxon>
    </lineage>
</organism>
<dbReference type="SUPFAM" id="SSF55729">
    <property type="entry name" value="Acyl-CoA N-acyltransferases (Nat)"/>
    <property type="match status" value="1"/>
</dbReference>
<evidence type="ECO:0000313" key="4">
    <source>
        <dbReference type="Proteomes" id="UP001344632"/>
    </source>
</evidence>
<protein>
    <submittedName>
        <fullName evidence="3">GNAT family N-acetyltransferase</fullName>
    </submittedName>
</protein>
<dbReference type="PANTHER" id="PTHR31435:SF10">
    <property type="entry name" value="BSR4717 PROTEIN"/>
    <property type="match status" value="1"/>
</dbReference>
<name>A0ABU6GNK9_9BACL</name>
<dbReference type="PROSITE" id="PS51186">
    <property type="entry name" value="GNAT"/>
    <property type="match status" value="1"/>
</dbReference>
<dbReference type="CDD" id="cd04301">
    <property type="entry name" value="NAT_SF"/>
    <property type="match status" value="1"/>
</dbReference>
<sequence>MREIRKDSQELVLVEDGQDVAEIHFKPLDDRTIVIDHTYVSEQLRGQKIGDQLVKAVVDIARKEGKQIFPACSFALAQFKRHKEYKDVWAQVEGE</sequence>
<feature type="domain" description="N-acetyltransferase" evidence="2">
    <location>
        <begin position="3"/>
        <end position="90"/>
    </location>
</feature>
<dbReference type="InterPro" id="IPR045057">
    <property type="entry name" value="Gcn5-rel_NAT"/>
</dbReference>
<evidence type="ECO:0000259" key="1">
    <source>
        <dbReference type="PROSITE" id="PS51186"/>
    </source>
</evidence>
<comment type="caution">
    <text evidence="3">The sequence shown here is derived from an EMBL/GenBank/DDBJ whole genome shotgun (WGS) entry which is preliminary data.</text>
</comment>
<dbReference type="PANTHER" id="PTHR31435">
    <property type="entry name" value="PROTEIN NATD1"/>
    <property type="match status" value="1"/>
</dbReference>
<accession>A0ABU6GNK9</accession>
<gene>
    <name evidence="3" type="ORF">P4H66_10435</name>
</gene>
<dbReference type="InterPro" id="IPR031165">
    <property type="entry name" value="GNAT_YJDJ"/>
</dbReference>
<dbReference type="Proteomes" id="UP001344632">
    <property type="component" value="Unassembled WGS sequence"/>
</dbReference>
<dbReference type="Pfam" id="PF14542">
    <property type="entry name" value="Acetyltransf_CG"/>
    <property type="match status" value="1"/>
</dbReference>
<dbReference type="InterPro" id="IPR000182">
    <property type="entry name" value="GNAT_dom"/>
</dbReference>
<keyword evidence="4" id="KW-1185">Reference proteome</keyword>
<dbReference type="InterPro" id="IPR016181">
    <property type="entry name" value="Acyl_CoA_acyltransferase"/>
</dbReference>
<feature type="domain" description="N-acetyltransferase" evidence="1">
    <location>
        <begin position="1"/>
        <end position="95"/>
    </location>
</feature>
<dbReference type="PROSITE" id="PS51729">
    <property type="entry name" value="GNAT_YJDJ"/>
    <property type="match status" value="1"/>
</dbReference>
<reference evidence="3 4" key="1">
    <citation type="submission" date="2023-03" db="EMBL/GenBank/DDBJ databases">
        <title>Bacillus Genome Sequencing.</title>
        <authorList>
            <person name="Dunlap C."/>
        </authorList>
    </citation>
    <scope>NUCLEOTIDE SEQUENCE [LARGE SCALE GENOMIC DNA]</scope>
    <source>
        <strain evidence="3 4">BD-525</strain>
    </source>
</reference>
<dbReference type="Gene3D" id="3.40.630.30">
    <property type="match status" value="1"/>
</dbReference>
<dbReference type="EMBL" id="JARLKZ010000005">
    <property type="protein sequence ID" value="MEC0240265.1"/>
    <property type="molecule type" value="Genomic_DNA"/>
</dbReference>